<dbReference type="KEGG" id="ppla:BBI15_10160"/>
<dbReference type="AlphaFoldDB" id="A0A1C7E9A5"/>
<keyword evidence="3" id="KW-1185">Reference proteome</keyword>
<protein>
    <recommendedName>
        <fullName evidence="1">DUF3427 domain-containing protein</fullName>
    </recommendedName>
</protein>
<gene>
    <name evidence="2" type="ORF">BBI15_10160</name>
</gene>
<feature type="domain" description="DUF3427" evidence="1">
    <location>
        <begin position="1"/>
        <end position="64"/>
    </location>
</feature>
<evidence type="ECO:0000259" key="1">
    <source>
        <dbReference type="Pfam" id="PF11907"/>
    </source>
</evidence>
<evidence type="ECO:0000313" key="3">
    <source>
        <dbReference type="Proteomes" id="UP000092650"/>
    </source>
</evidence>
<proteinExistence type="predicted"/>
<organism evidence="2 3">
    <name type="scientific">Planococcus plakortidis</name>
    <dbReference type="NCBI Taxonomy" id="1038856"/>
    <lineage>
        <taxon>Bacteria</taxon>
        <taxon>Bacillati</taxon>
        <taxon>Bacillota</taxon>
        <taxon>Bacilli</taxon>
        <taxon>Bacillales</taxon>
        <taxon>Caryophanaceae</taxon>
        <taxon>Planococcus</taxon>
    </lineage>
</organism>
<dbReference type="Pfam" id="PF11907">
    <property type="entry name" value="DUF3427"/>
    <property type="match status" value="1"/>
</dbReference>
<dbReference type="InterPro" id="IPR021835">
    <property type="entry name" value="DUF3427"/>
</dbReference>
<accession>A0A1C7E9A5</accession>
<dbReference type="Proteomes" id="UP000092650">
    <property type="component" value="Chromosome"/>
</dbReference>
<reference evidence="2" key="1">
    <citation type="submission" date="2016-10" db="EMBL/GenBank/DDBJ databases">
        <authorList>
            <person name="See-Too W.S."/>
        </authorList>
    </citation>
    <scope>NUCLEOTIDE SEQUENCE [LARGE SCALE GENOMIC DNA]</scope>
    <source>
        <strain evidence="2">DSM 23997</strain>
    </source>
</reference>
<dbReference type="OrthoDB" id="9802848at2"/>
<sequence>MDIHIFFKKNHDEGGDFYYLGQASPDQHSIQQSLMKDKSHRDTPVVQMDMKLKNSVEQKLYRYLVESF</sequence>
<dbReference type="STRING" id="1038856.BBI15_10160"/>
<name>A0A1C7E9A5_9BACL</name>
<dbReference type="EMBL" id="CP016539">
    <property type="protein sequence ID" value="ANU20554.1"/>
    <property type="molecule type" value="Genomic_DNA"/>
</dbReference>
<evidence type="ECO:0000313" key="2">
    <source>
        <dbReference type="EMBL" id="ANU20554.1"/>
    </source>
</evidence>